<keyword evidence="3" id="KW-1185">Reference proteome</keyword>
<reference evidence="2 3" key="1">
    <citation type="submission" date="2016-10" db="EMBL/GenBank/DDBJ databases">
        <authorList>
            <person name="de Groot N.N."/>
        </authorList>
    </citation>
    <scope>NUCLEOTIDE SEQUENCE [LARGE SCALE GENOMIC DNA]</scope>
    <source>
        <strain evidence="2 3">DSM 23413</strain>
    </source>
</reference>
<dbReference type="Gene3D" id="1.10.405.20">
    <property type="match status" value="1"/>
</dbReference>
<protein>
    <submittedName>
        <fullName evidence="2">Predicted NAD/FAD-binding protein</fullName>
    </submittedName>
</protein>
<dbReference type="PANTHER" id="PTHR42923">
    <property type="entry name" value="PROTOPORPHYRINOGEN OXIDASE"/>
    <property type="match status" value="1"/>
</dbReference>
<dbReference type="Proteomes" id="UP000236742">
    <property type="component" value="Unassembled WGS sequence"/>
</dbReference>
<dbReference type="RefSeq" id="WP_104009257.1">
    <property type="nucleotide sequence ID" value="NZ_FNVD01000026.1"/>
</dbReference>
<dbReference type="PANTHER" id="PTHR42923:SF17">
    <property type="entry name" value="AMINE OXIDASE DOMAIN-CONTAINING PROTEIN"/>
    <property type="match status" value="1"/>
</dbReference>
<evidence type="ECO:0000313" key="2">
    <source>
        <dbReference type="EMBL" id="SEG29609.1"/>
    </source>
</evidence>
<dbReference type="EMBL" id="FNVD01000026">
    <property type="protein sequence ID" value="SEG29609.1"/>
    <property type="molecule type" value="Genomic_DNA"/>
</dbReference>
<proteinExistence type="predicted"/>
<feature type="domain" description="Amine oxidase" evidence="1">
    <location>
        <begin position="20"/>
        <end position="292"/>
    </location>
</feature>
<evidence type="ECO:0000259" key="1">
    <source>
        <dbReference type="Pfam" id="PF01593"/>
    </source>
</evidence>
<dbReference type="OrthoDB" id="20837at2"/>
<dbReference type="Gene3D" id="3.30.70.1990">
    <property type="match status" value="1"/>
</dbReference>
<dbReference type="SUPFAM" id="SSF51905">
    <property type="entry name" value="FAD/NAD(P)-binding domain"/>
    <property type="match status" value="1"/>
</dbReference>
<sequence length="440" mass="48291">MAFDTHPAAPRRIAVIGGGISGLYAARLLAPAHQVTLFEAAPRLGGHARTVVAGRTGDRAVDTGFIVFNHANYPHLGRLFDDLDVPVQKSDMSFGASLADGRIEYALRSPGALLAQPRNALRPAFWGMIRDILRFNARAPEAATDDMTLSDLVAHLRLGRWFEHHYLRPMCAAIWSTPAVRIGDFPARAMVRFFLNHGLMSARGQHQWWTVRGGSIAYVERLAADLKRRGVALRTGTPVAHVRREGGSVTLGLPGGAPERFDEVVFACHADVALRLLSDATAQERTALSAIRFQDNRAVLHADAALMPRRRKAWSAWNYVSSREAGVKGVGVTYWMNRLQNIPEIDPLFVTLNPPRRLREERIYDETVFRHPVFDRAALAAQARIAAMQGASNTWFAGAWLRHGFHEDGCASAARVARGLDAKARRLGAGAGRAEGMLPA</sequence>
<dbReference type="Pfam" id="PF01593">
    <property type="entry name" value="Amino_oxidase"/>
    <property type="match status" value="1"/>
</dbReference>
<evidence type="ECO:0000313" key="3">
    <source>
        <dbReference type="Proteomes" id="UP000236742"/>
    </source>
</evidence>
<dbReference type="InterPro" id="IPR050464">
    <property type="entry name" value="Zeta_carotene_desat/Oxidored"/>
</dbReference>
<name>A0A1H5YZ76_9RHOB</name>
<accession>A0A1H5YZ76</accession>
<dbReference type="AlphaFoldDB" id="A0A1H5YZ76"/>
<gene>
    <name evidence="2" type="ORF">SAMN05421751_1266</name>
</gene>
<organism evidence="2 3">
    <name type="scientific">Jhaorihella thermophila</name>
    <dbReference type="NCBI Taxonomy" id="488547"/>
    <lineage>
        <taxon>Bacteria</taxon>
        <taxon>Pseudomonadati</taxon>
        <taxon>Pseudomonadota</taxon>
        <taxon>Alphaproteobacteria</taxon>
        <taxon>Rhodobacterales</taxon>
        <taxon>Paracoccaceae</taxon>
        <taxon>Jhaorihella</taxon>
    </lineage>
</organism>
<dbReference type="GO" id="GO:0016491">
    <property type="term" value="F:oxidoreductase activity"/>
    <property type="evidence" value="ECO:0007669"/>
    <property type="project" value="InterPro"/>
</dbReference>
<dbReference type="InterPro" id="IPR002937">
    <property type="entry name" value="Amino_oxidase"/>
</dbReference>
<dbReference type="Gene3D" id="3.50.50.60">
    <property type="entry name" value="FAD/NAD(P)-binding domain"/>
    <property type="match status" value="1"/>
</dbReference>
<dbReference type="InterPro" id="IPR036188">
    <property type="entry name" value="FAD/NAD-bd_sf"/>
</dbReference>